<dbReference type="RefSeq" id="XP_025496304.1">
    <property type="nucleotide sequence ID" value="XM_025629838.1"/>
</dbReference>
<gene>
    <name evidence="1" type="ORF">BO82DRAFT_115891</name>
</gene>
<evidence type="ECO:0000313" key="2">
    <source>
        <dbReference type="Proteomes" id="UP000248340"/>
    </source>
</evidence>
<name>A0A319CLP8_9EURO</name>
<keyword evidence="2" id="KW-1185">Reference proteome</keyword>
<organism evidence="1 2">
    <name type="scientific">Aspergillus uvarum CBS 121591</name>
    <dbReference type="NCBI Taxonomy" id="1448315"/>
    <lineage>
        <taxon>Eukaryota</taxon>
        <taxon>Fungi</taxon>
        <taxon>Dikarya</taxon>
        <taxon>Ascomycota</taxon>
        <taxon>Pezizomycotina</taxon>
        <taxon>Eurotiomycetes</taxon>
        <taxon>Eurotiomycetidae</taxon>
        <taxon>Eurotiales</taxon>
        <taxon>Aspergillaceae</taxon>
        <taxon>Aspergillus</taxon>
        <taxon>Aspergillus subgen. Circumdati</taxon>
    </lineage>
</organism>
<evidence type="ECO:0000313" key="1">
    <source>
        <dbReference type="EMBL" id="PYH86104.1"/>
    </source>
</evidence>
<protein>
    <submittedName>
        <fullName evidence="1">Uncharacterized protein</fullName>
    </submittedName>
</protein>
<accession>A0A319CLP8</accession>
<proteinExistence type="predicted"/>
<dbReference type="EMBL" id="KZ821677">
    <property type="protein sequence ID" value="PYH86104.1"/>
    <property type="molecule type" value="Genomic_DNA"/>
</dbReference>
<reference evidence="1 2" key="1">
    <citation type="submission" date="2016-12" db="EMBL/GenBank/DDBJ databases">
        <title>The genomes of Aspergillus section Nigri reveals drivers in fungal speciation.</title>
        <authorList>
            <consortium name="DOE Joint Genome Institute"/>
            <person name="Vesth T.C."/>
            <person name="Nybo J."/>
            <person name="Theobald S."/>
            <person name="Brandl J."/>
            <person name="Frisvad J.C."/>
            <person name="Nielsen K.F."/>
            <person name="Lyhne E.K."/>
            <person name="Kogle M.E."/>
            <person name="Kuo A."/>
            <person name="Riley R."/>
            <person name="Clum A."/>
            <person name="Nolan M."/>
            <person name="Lipzen A."/>
            <person name="Salamov A."/>
            <person name="Henrissat B."/>
            <person name="Wiebenga A."/>
            <person name="De Vries R.P."/>
            <person name="Grigoriev I.V."/>
            <person name="Mortensen U.H."/>
            <person name="Andersen M.R."/>
            <person name="Baker S.E."/>
        </authorList>
    </citation>
    <scope>NUCLEOTIDE SEQUENCE [LARGE SCALE GENOMIC DNA]</scope>
    <source>
        <strain evidence="1 2">CBS 121591</strain>
    </source>
</reference>
<dbReference type="AlphaFoldDB" id="A0A319CLP8"/>
<dbReference type="Proteomes" id="UP000248340">
    <property type="component" value="Unassembled WGS sequence"/>
</dbReference>
<dbReference type="GeneID" id="37132579"/>
<sequence length="146" mass="16362">MENLRASYSLWQKTFGKRRMTSSFDELYTLMYPNEKYLYRTPPSPTNNYTLSHTVTNSPSRPKHAQVDLLNEATASIPPSLTLCSTTYTIPSTKASIHTGLATTGPTPSISAPEYIGKRCHPVAMNGGRRRHREVQLDSERVVCGR</sequence>
<dbReference type="VEuPathDB" id="FungiDB:BO82DRAFT_115891"/>